<dbReference type="Gene3D" id="3.40.80.10">
    <property type="entry name" value="Peptidoglycan recognition protein-like"/>
    <property type="match status" value="1"/>
</dbReference>
<accession>A0A3M9M5U3</accession>
<comment type="catalytic activity">
    <reaction evidence="1">
        <text>Hydrolyzes the link between N-acetylmuramoyl residues and L-amino acid residues in certain cell-wall glycopeptides.</text>
        <dbReference type="EC" id="3.5.1.28"/>
    </reaction>
</comment>
<dbReference type="GO" id="GO:0009253">
    <property type="term" value="P:peptidoglycan catabolic process"/>
    <property type="evidence" value="ECO:0007669"/>
    <property type="project" value="InterPro"/>
</dbReference>
<evidence type="ECO:0000313" key="7">
    <source>
        <dbReference type="EMBL" id="RNI20910.1"/>
    </source>
</evidence>
<dbReference type="PANTHER" id="PTHR30417:SF1">
    <property type="entry name" value="N-ACETYLMURAMOYL-L-ALANINE AMIDASE AMID"/>
    <property type="match status" value="1"/>
</dbReference>
<dbReference type="RefSeq" id="WP_123272004.1">
    <property type="nucleotide sequence ID" value="NZ_RJJQ01000014.1"/>
</dbReference>
<dbReference type="SMART" id="SM00644">
    <property type="entry name" value="Ami_2"/>
    <property type="match status" value="1"/>
</dbReference>
<dbReference type="PANTHER" id="PTHR30417">
    <property type="entry name" value="N-ACETYLMURAMOYL-L-ALANINE AMIDASE AMID"/>
    <property type="match status" value="1"/>
</dbReference>
<gene>
    <name evidence="7" type="ORF">EFY87_13505</name>
</gene>
<evidence type="ECO:0000256" key="4">
    <source>
        <dbReference type="ARBA" id="ARBA00023316"/>
    </source>
</evidence>
<dbReference type="InterPro" id="IPR002502">
    <property type="entry name" value="Amidase_domain"/>
</dbReference>
<dbReference type="SUPFAM" id="SSF55846">
    <property type="entry name" value="N-acetylmuramoyl-L-alanine amidase-like"/>
    <property type="match status" value="1"/>
</dbReference>
<evidence type="ECO:0000256" key="1">
    <source>
        <dbReference type="ARBA" id="ARBA00001561"/>
    </source>
</evidence>
<dbReference type="AlphaFoldDB" id="A0A3M9M5U3"/>
<dbReference type="GO" id="GO:0071555">
    <property type="term" value="P:cell wall organization"/>
    <property type="evidence" value="ECO:0007669"/>
    <property type="project" value="UniProtKB-KW"/>
</dbReference>
<dbReference type="Pfam" id="PF01510">
    <property type="entry name" value="Amidase_2"/>
    <property type="match status" value="1"/>
</dbReference>
<protein>
    <recommendedName>
        <fullName evidence="2">N-acetylmuramoyl-L-alanine amidase</fullName>
        <ecNumber evidence="2">3.5.1.28</ecNumber>
    </recommendedName>
</protein>
<evidence type="ECO:0000313" key="8">
    <source>
        <dbReference type="Proteomes" id="UP000271678"/>
    </source>
</evidence>
<feature type="chain" id="PRO_5017986642" description="N-acetylmuramoyl-L-alanine amidase" evidence="5">
    <location>
        <begin position="31"/>
        <end position="637"/>
    </location>
</feature>
<evidence type="ECO:0000259" key="6">
    <source>
        <dbReference type="SMART" id="SM00644"/>
    </source>
</evidence>
<keyword evidence="8" id="KW-1185">Reference proteome</keyword>
<dbReference type="EMBL" id="RJJQ01000014">
    <property type="protein sequence ID" value="RNI20910.1"/>
    <property type="molecule type" value="Genomic_DNA"/>
</dbReference>
<dbReference type="InterPro" id="IPR051206">
    <property type="entry name" value="NAMLAA_amidase_2"/>
</dbReference>
<keyword evidence="4" id="KW-0961">Cell wall biogenesis/degradation</keyword>
<evidence type="ECO:0000256" key="3">
    <source>
        <dbReference type="ARBA" id="ARBA00022801"/>
    </source>
</evidence>
<organism evidence="7 8">
    <name type="scientific">Flexivirga caeni</name>
    <dbReference type="NCBI Taxonomy" id="2294115"/>
    <lineage>
        <taxon>Bacteria</taxon>
        <taxon>Bacillati</taxon>
        <taxon>Actinomycetota</taxon>
        <taxon>Actinomycetes</taxon>
        <taxon>Micrococcales</taxon>
        <taxon>Dermacoccaceae</taxon>
        <taxon>Flexivirga</taxon>
    </lineage>
</organism>
<dbReference type="GO" id="GO:0008745">
    <property type="term" value="F:N-acetylmuramoyl-L-alanine amidase activity"/>
    <property type="evidence" value="ECO:0007669"/>
    <property type="project" value="UniProtKB-EC"/>
</dbReference>
<dbReference type="Proteomes" id="UP000271678">
    <property type="component" value="Unassembled WGS sequence"/>
</dbReference>
<dbReference type="EC" id="3.5.1.28" evidence="2"/>
<evidence type="ECO:0000256" key="2">
    <source>
        <dbReference type="ARBA" id="ARBA00011901"/>
    </source>
</evidence>
<comment type="caution">
    <text evidence="7">The sequence shown here is derived from an EMBL/GenBank/DDBJ whole genome shotgun (WGS) entry which is preliminary data.</text>
</comment>
<dbReference type="FunFam" id="3.40.80.10:FF:000006">
    <property type="entry name" value="N-acetylmuramoyl-L-alanine amidase"/>
    <property type="match status" value="1"/>
</dbReference>
<dbReference type="InterPro" id="IPR006311">
    <property type="entry name" value="TAT_signal"/>
</dbReference>
<name>A0A3M9M5U3_9MICO</name>
<keyword evidence="3" id="KW-0378">Hydrolase</keyword>
<sequence>MSHPLSRRNFLVAALAVPVAATATAAPALAVDEHDQFTAASTKYGVPSSVLAAVSYGQTRWEDHEGRPSTSLGYGPMHLIDGAAAQRHRDAAAGKDAGQVIDTLGEAAKLTGLSTKTLRTDTAANIMGAAAVLAAAQRRLGYAVGAHTDPATWYAAVATTSGFTSAESQRSFADDVVSDLRAGVSRTASGVQLQLKATKVGSVTAQRAVLTKRADIAAKQRKPAPYPIDAPKNLTVDWVPAPYQQTGPDPGDYGNHDLANRPKSPTLNTIVIHDMECTYTEALTLVQEATYLAWNYSIRSSDGLIAQHLEAADIGWHAGNWYINTHALGVEHEGYAVAGPTWYTEVMYRKSARLVSYLAKEYKIPLDRAHIIGHDQVPATSTAGIPSMHWDPGPFWDWEHYFELLGAPLHKGTRIKKKLAVGDVVRILPGFDGNEQIVTGCDSNKPPLCVVDGPQPATNFVTLHVQPDEGAPLVQDIGLHPDGSPSGTGPSDVGARAAAGEDYVVASVYGDWTAIWYLGQKAWFHNPVKSPTARLVKNAITATATADTQVYGCAYPEPSAYSNPADVQANAPFTYVWGAGQQYVVGDADVPTDYYKAKTYDISTPDDHIDIIGTMKYYLVYFGHRVMYVKAADVQLS</sequence>
<reference evidence="7 8" key="1">
    <citation type="submission" date="2018-11" db="EMBL/GenBank/DDBJ databases">
        <title>Draft genome of Simplicispira Flexivirga sp. BO-16.</title>
        <authorList>
            <person name="Im W.T."/>
        </authorList>
    </citation>
    <scope>NUCLEOTIDE SEQUENCE [LARGE SCALE GENOMIC DNA]</scope>
    <source>
        <strain evidence="7 8">BO-16</strain>
    </source>
</reference>
<dbReference type="GO" id="GO:0009254">
    <property type="term" value="P:peptidoglycan turnover"/>
    <property type="evidence" value="ECO:0007669"/>
    <property type="project" value="TreeGrafter"/>
</dbReference>
<feature type="signal peptide" evidence="5">
    <location>
        <begin position="1"/>
        <end position="30"/>
    </location>
</feature>
<feature type="domain" description="N-acetylmuramoyl-L-alanine amidase" evidence="6">
    <location>
        <begin position="256"/>
        <end position="393"/>
    </location>
</feature>
<dbReference type="OrthoDB" id="9758772at2"/>
<dbReference type="PROSITE" id="PS51318">
    <property type="entry name" value="TAT"/>
    <property type="match status" value="1"/>
</dbReference>
<dbReference type="InterPro" id="IPR036505">
    <property type="entry name" value="Amidase/PGRP_sf"/>
</dbReference>
<dbReference type="CDD" id="cd06583">
    <property type="entry name" value="PGRP"/>
    <property type="match status" value="1"/>
</dbReference>
<keyword evidence="5" id="KW-0732">Signal</keyword>
<proteinExistence type="predicted"/>
<evidence type="ECO:0000256" key="5">
    <source>
        <dbReference type="SAM" id="SignalP"/>
    </source>
</evidence>